<organism evidence="3 4">
    <name type="scientific">Trinickia caryophylli</name>
    <name type="common">Paraburkholderia caryophylli</name>
    <dbReference type="NCBI Taxonomy" id="28094"/>
    <lineage>
        <taxon>Bacteria</taxon>
        <taxon>Pseudomonadati</taxon>
        <taxon>Pseudomonadota</taxon>
        <taxon>Betaproteobacteria</taxon>
        <taxon>Burkholderiales</taxon>
        <taxon>Burkholderiaceae</taxon>
        <taxon>Trinickia</taxon>
    </lineage>
</organism>
<dbReference type="RefSeq" id="WP_085229658.1">
    <property type="nucleotide sequence ID" value="NZ_BSQD01000008.1"/>
</dbReference>
<evidence type="ECO:0000256" key="2">
    <source>
        <dbReference type="SAM" id="SignalP"/>
    </source>
</evidence>
<dbReference type="EMBL" id="FXAH01000015">
    <property type="protein sequence ID" value="SMF68026.1"/>
    <property type="molecule type" value="Genomic_DNA"/>
</dbReference>
<evidence type="ECO:0000256" key="1">
    <source>
        <dbReference type="SAM" id="MobiDB-lite"/>
    </source>
</evidence>
<dbReference type="GeneID" id="95552738"/>
<dbReference type="InterPro" id="IPR025421">
    <property type="entry name" value="DUF4148"/>
</dbReference>
<protein>
    <recommendedName>
        <fullName evidence="5">DUF4148 domain-containing protein</fullName>
    </recommendedName>
</protein>
<dbReference type="OrthoDB" id="9035269at2"/>
<feature type="signal peptide" evidence="2">
    <location>
        <begin position="1"/>
        <end position="22"/>
    </location>
</feature>
<feature type="region of interest" description="Disordered" evidence="1">
    <location>
        <begin position="66"/>
        <end position="115"/>
    </location>
</feature>
<reference evidence="4" key="1">
    <citation type="submission" date="2017-04" db="EMBL/GenBank/DDBJ databases">
        <authorList>
            <person name="Varghese N."/>
            <person name="Submissions S."/>
        </authorList>
    </citation>
    <scope>NUCLEOTIDE SEQUENCE [LARGE SCALE GENOMIC DNA]</scope>
    <source>
        <strain evidence="4">Ballard 720</strain>
    </source>
</reference>
<dbReference type="Pfam" id="PF13663">
    <property type="entry name" value="DUF4148"/>
    <property type="match status" value="1"/>
</dbReference>
<feature type="compositionally biased region" description="Polar residues" evidence="1">
    <location>
        <begin position="89"/>
        <end position="102"/>
    </location>
</feature>
<keyword evidence="4" id="KW-1185">Reference proteome</keyword>
<proteinExistence type="predicted"/>
<dbReference type="STRING" id="28094.SAMN06295900_11553"/>
<dbReference type="Proteomes" id="UP000192911">
    <property type="component" value="Unassembled WGS sequence"/>
</dbReference>
<gene>
    <name evidence="3" type="ORF">SAMN06295900_11553</name>
</gene>
<keyword evidence="2" id="KW-0732">Signal</keyword>
<evidence type="ECO:0000313" key="3">
    <source>
        <dbReference type="EMBL" id="SMF68026.1"/>
    </source>
</evidence>
<evidence type="ECO:0008006" key="5">
    <source>
        <dbReference type="Google" id="ProtNLM"/>
    </source>
</evidence>
<dbReference type="AlphaFoldDB" id="A0A1X7GDF9"/>
<evidence type="ECO:0000313" key="4">
    <source>
        <dbReference type="Proteomes" id="UP000192911"/>
    </source>
</evidence>
<feature type="chain" id="PRO_5010872440" description="DUF4148 domain-containing protein" evidence="2">
    <location>
        <begin position="23"/>
        <end position="115"/>
    </location>
</feature>
<sequence length="115" mass="12129">MKSLAYALIAATALSVPLVSMAQTQSNGPVTREQVKQDLIRLEQAGYRPTGQDPYYPADIQAAEQRVDAQQGAQVAATADTSGYGGSAADNSQSGSAQQSRPMNVDGVHPLYFGR</sequence>
<name>A0A1X7GDF9_TRICW</name>
<accession>A0A1X7GDF9</accession>